<proteinExistence type="predicted"/>
<sequence>MASISIGALSCLLSIFQLINMADQASFASGAIDPTEGFVSLKLNPSDFSVQRPYDVPQDERHSFQNGIHKLWVYSTDKPHSPTSKTKPRTEIRILGHDYSSGVWQFEGYGYVPAGTSGVSLMQIFGASQHATTLMVRVYDGSLTYYRDPVLVRNIYNKWFRLNVIHDVGKSVKVYIDGILKYEGPDRGGKSHYFKFGVYAQEDDSHYMESRWKDIKVLKKGN</sequence>
<name>A0ACC0YQS0_9ROSI</name>
<evidence type="ECO:0000313" key="1">
    <source>
        <dbReference type="EMBL" id="KAJ0040498.1"/>
    </source>
</evidence>
<accession>A0ACC0YQS0</accession>
<evidence type="ECO:0000313" key="2">
    <source>
        <dbReference type="Proteomes" id="UP001163603"/>
    </source>
</evidence>
<protein>
    <submittedName>
        <fullName evidence="1">Uncharacterized protein</fullName>
    </submittedName>
</protein>
<gene>
    <name evidence="1" type="ORF">Pint_27126</name>
</gene>
<comment type="caution">
    <text evidence="1">The sequence shown here is derived from an EMBL/GenBank/DDBJ whole genome shotgun (WGS) entry which is preliminary data.</text>
</comment>
<dbReference type="Proteomes" id="UP001163603">
    <property type="component" value="Chromosome 5"/>
</dbReference>
<keyword evidence="2" id="KW-1185">Reference proteome</keyword>
<reference evidence="2" key="1">
    <citation type="journal article" date="2023" name="G3 (Bethesda)">
        <title>Genome assembly and association tests identify interacting loci associated with vigor, precocity, and sex in interspecific pistachio rootstocks.</title>
        <authorList>
            <person name="Palmer W."/>
            <person name="Jacygrad E."/>
            <person name="Sagayaradj S."/>
            <person name="Cavanaugh K."/>
            <person name="Han R."/>
            <person name="Bertier L."/>
            <person name="Beede B."/>
            <person name="Kafkas S."/>
            <person name="Golino D."/>
            <person name="Preece J."/>
            <person name="Michelmore R."/>
        </authorList>
    </citation>
    <scope>NUCLEOTIDE SEQUENCE [LARGE SCALE GENOMIC DNA]</scope>
</reference>
<organism evidence="1 2">
    <name type="scientific">Pistacia integerrima</name>
    <dbReference type="NCBI Taxonomy" id="434235"/>
    <lineage>
        <taxon>Eukaryota</taxon>
        <taxon>Viridiplantae</taxon>
        <taxon>Streptophyta</taxon>
        <taxon>Embryophyta</taxon>
        <taxon>Tracheophyta</taxon>
        <taxon>Spermatophyta</taxon>
        <taxon>Magnoliopsida</taxon>
        <taxon>eudicotyledons</taxon>
        <taxon>Gunneridae</taxon>
        <taxon>Pentapetalae</taxon>
        <taxon>rosids</taxon>
        <taxon>malvids</taxon>
        <taxon>Sapindales</taxon>
        <taxon>Anacardiaceae</taxon>
        <taxon>Pistacia</taxon>
    </lineage>
</organism>
<dbReference type="EMBL" id="CM047740">
    <property type="protein sequence ID" value="KAJ0040498.1"/>
    <property type="molecule type" value="Genomic_DNA"/>
</dbReference>